<comment type="subcellular location">
    <subcellularLocation>
        <location evidence="1">Cell inner membrane</location>
        <topology evidence="1">Multi-pass membrane protein</topology>
    </subcellularLocation>
</comment>
<evidence type="ECO:0000313" key="9">
    <source>
        <dbReference type="EMBL" id="GAI46834.1"/>
    </source>
</evidence>
<evidence type="ECO:0000256" key="3">
    <source>
        <dbReference type="ARBA" id="ARBA00022519"/>
    </source>
</evidence>
<feature type="non-terminal residue" evidence="9">
    <location>
        <position position="136"/>
    </location>
</feature>
<gene>
    <name evidence="9" type="ORF">S06H3_62116</name>
</gene>
<dbReference type="Pfam" id="PF06808">
    <property type="entry name" value="DctM"/>
    <property type="match status" value="1"/>
</dbReference>
<proteinExistence type="predicted"/>
<feature type="transmembrane region" description="Helical" evidence="7">
    <location>
        <begin position="56"/>
        <end position="80"/>
    </location>
</feature>
<sequence length="136" mass="14130">MVAIGGIMLPQMVDHGYGRGLSVGIVIAAALLGPIIPPSGIAIIMGSLMELSVATLFASGMLPGLLLSAGYLIVGITICVKRKIPVKEKAEWRTRLITTVKATPMFTLPIIVLGGIYGGFVTPTEAGTLCCIVGFF</sequence>
<dbReference type="GO" id="GO:0022857">
    <property type="term" value="F:transmembrane transporter activity"/>
    <property type="evidence" value="ECO:0007669"/>
    <property type="project" value="TreeGrafter"/>
</dbReference>
<dbReference type="InterPro" id="IPR010656">
    <property type="entry name" value="DctM"/>
</dbReference>
<evidence type="ECO:0000256" key="7">
    <source>
        <dbReference type="SAM" id="Phobius"/>
    </source>
</evidence>
<comment type="caution">
    <text evidence="9">The sequence shown here is derived from an EMBL/GenBank/DDBJ whole genome shotgun (WGS) entry which is preliminary data.</text>
</comment>
<keyword evidence="4 7" id="KW-0812">Transmembrane</keyword>
<evidence type="ECO:0000256" key="2">
    <source>
        <dbReference type="ARBA" id="ARBA00022475"/>
    </source>
</evidence>
<feature type="domain" description="TRAP C4-dicarboxylate transport system permease DctM subunit" evidence="8">
    <location>
        <begin position="1"/>
        <end position="130"/>
    </location>
</feature>
<organism evidence="9">
    <name type="scientific">marine sediment metagenome</name>
    <dbReference type="NCBI Taxonomy" id="412755"/>
    <lineage>
        <taxon>unclassified sequences</taxon>
        <taxon>metagenomes</taxon>
        <taxon>ecological metagenomes</taxon>
    </lineage>
</organism>
<accession>X1QU79</accession>
<feature type="transmembrane region" description="Helical" evidence="7">
    <location>
        <begin position="21"/>
        <end position="44"/>
    </location>
</feature>
<evidence type="ECO:0000256" key="1">
    <source>
        <dbReference type="ARBA" id="ARBA00004429"/>
    </source>
</evidence>
<evidence type="ECO:0000259" key="8">
    <source>
        <dbReference type="Pfam" id="PF06808"/>
    </source>
</evidence>
<name>X1QU79_9ZZZZ</name>
<keyword evidence="6 7" id="KW-0472">Membrane</keyword>
<evidence type="ECO:0000256" key="4">
    <source>
        <dbReference type="ARBA" id="ARBA00022692"/>
    </source>
</evidence>
<reference evidence="9" key="1">
    <citation type="journal article" date="2014" name="Front. Microbiol.">
        <title>High frequency of phylogenetically diverse reductive dehalogenase-homologous genes in deep subseafloor sedimentary metagenomes.</title>
        <authorList>
            <person name="Kawai M."/>
            <person name="Futagami T."/>
            <person name="Toyoda A."/>
            <person name="Takaki Y."/>
            <person name="Nishi S."/>
            <person name="Hori S."/>
            <person name="Arai W."/>
            <person name="Tsubouchi T."/>
            <person name="Morono Y."/>
            <person name="Uchiyama I."/>
            <person name="Ito T."/>
            <person name="Fujiyama A."/>
            <person name="Inagaki F."/>
            <person name="Takami H."/>
        </authorList>
    </citation>
    <scope>NUCLEOTIDE SEQUENCE</scope>
    <source>
        <strain evidence="9">Expedition CK06-06</strain>
    </source>
</reference>
<keyword evidence="2" id="KW-1003">Cell membrane</keyword>
<evidence type="ECO:0000256" key="6">
    <source>
        <dbReference type="ARBA" id="ARBA00023136"/>
    </source>
</evidence>
<feature type="transmembrane region" description="Helical" evidence="7">
    <location>
        <begin position="100"/>
        <end position="120"/>
    </location>
</feature>
<dbReference type="InterPro" id="IPR004681">
    <property type="entry name" value="TRAP_DctM"/>
</dbReference>
<dbReference type="GO" id="GO:0005886">
    <property type="term" value="C:plasma membrane"/>
    <property type="evidence" value="ECO:0007669"/>
    <property type="project" value="UniProtKB-SubCell"/>
</dbReference>
<dbReference type="AlphaFoldDB" id="X1QU79"/>
<keyword evidence="3" id="KW-0997">Cell inner membrane</keyword>
<protein>
    <recommendedName>
        <fullName evidence="8">TRAP C4-dicarboxylate transport system permease DctM subunit domain-containing protein</fullName>
    </recommendedName>
</protein>
<dbReference type="EMBL" id="BARV01040869">
    <property type="protein sequence ID" value="GAI46834.1"/>
    <property type="molecule type" value="Genomic_DNA"/>
</dbReference>
<dbReference type="PANTHER" id="PTHR33362">
    <property type="entry name" value="SIALIC ACID TRAP TRANSPORTER PERMEASE PROTEIN SIAT-RELATED"/>
    <property type="match status" value="1"/>
</dbReference>
<evidence type="ECO:0000256" key="5">
    <source>
        <dbReference type="ARBA" id="ARBA00022989"/>
    </source>
</evidence>
<keyword evidence="5 7" id="KW-1133">Transmembrane helix</keyword>